<dbReference type="Pfam" id="PF00282">
    <property type="entry name" value="Pyridoxal_deC"/>
    <property type="match status" value="1"/>
</dbReference>
<evidence type="ECO:0000256" key="5">
    <source>
        <dbReference type="PIRSR" id="PIRSR602129-50"/>
    </source>
</evidence>
<dbReference type="GO" id="GO:0030170">
    <property type="term" value="F:pyridoxal phosphate binding"/>
    <property type="evidence" value="ECO:0007669"/>
    <property type="project" value="InterPro"/>
</dbReference>
<dbReference type="GO" id="GO:0019752">
    <property type="term" value="P:carboxylic acid metabolic process"/>
    <property type="evidence" value="ECO:0007669"/>
    <property type="project" value="InterPro"/>
</dbReference>
<dbReference type="EMBL" id="JAPUFD010000010">
    <property type="protein sequence ID" value="MDI1489795.1"/>
    <property type="molecule type" value="Genomic_DNA"/>
</dbReference>
<dbReference type="InterPro" id="IPR002129">
    <property type="entry name" value="PyrdxlP-dep_de-COase"/>
</dbReference>
<evidence type="ECO:0000256" key="2">
    <source>
        <dbReference type="ARBA" id="ARBA00009533"/>
    </source>
</evidence>
<dbReference type="InterPro" id="IPR015424">
    <property type="entry name" value="PyrdxlP-dep_Trfase"/>
</dbReference>
<comment type="caution">
    <text evidence="7">The sequence shown here is derived from an EMBL/GenBank/DDBJ whole genome shotgun (WGS) entry which is preliminary data.</text>
</comment>
<dbReference type="Gene3D" id="3.40.640.10">
    <property type="entry name" value="Type I PLP-dependent aspartate aminotransferase-like (Major domain)"/>
    <property type="match status" value="1"/>
</dbReference>
<keyword evidence="4 6" id="KW-0456">Lyase</keyword>
<dbReference type="Gene3D" id="3.90.1150.10">
    <property type="entry name" value="Aspartate Aminotransferase, domain 1"/>
    <property type="match status" value="1"/>
</dbReference>
<dbReference type="InterPro" id="IPR010977">
    <property type="entry name" value="Aromatic_deC"/>
</dbReference>
<dbReference type="GO" id="GO:0005737">
    <property type="term" value="C:cytoplasm"/>
    <property type="evidence" value="ECO:0007669"/>
    <property type="project" value="TreeGrafter"/>
</dbReference>
<dbReference type="SUPFAM" id="SSF53383">
    <property type="entry name" value="PLP-dependent transferases"/>
    <property type="match status" value="1"/>
</dbReference>
<protein>
    <recommendedName>
        <fullName evidence="9">Tyrosine decarboxylase</fullName>
    </recommendedName>
</protein>
<gene>
    <name evidence="7" type="ORF">OHK93_000993</name>
</gene>
<dbReference type="InterPro" id="IPR015422">
    <property type="entry name" value="PyrdxlP-dep_Trfase_small"/>
</dbReference>
<dbReference type="PANTHER" id="PTHR11999">
    <property type="entry name" value="GROUP II PYRIDOXAL-5-PHOSPHATE DECARBOXYLASE"/>
    <property type="match status" value="1"/>
</dbReference>
<accession>A0AA43TX89</accession>
<evidence type="ECO:0000256" key="4">
    <source>
        <dbReference type="ARBA" id="ARBA00023239"/>
    </source>
</evidence>
<comment type="cofactor">
    <cofactor evidence="1 5 6">
        <name>pyridoxal 5'-phosphate</name>
        <dbReference type="ChEBI" id="CHEBI:597326"/>
    </cofactor>
</comment>
<feature type="modified residue" description="N6-(pyridoxal phosphate)lysine" evidence="5">
    <location>
        <position position="316"/>
    </location>
</feature>
<dbReference type="InterPro" id="IPR015421">
    <property type="entry name" value="PyrdxlP-dep_Trfase_major"/>
</dbReference>
<evidence type="ECO:0000256" key="6">
    <source>
        <dbReference type="RuleBase" id="RU000382"/>
    </source>
</evidence>
<evidence type="ECO:0000313" key="7">
    <source>
        <dbReference type="EMBL" id="MDI1489795.1"/>
    </source>
</evidence>
<organism evidence="7 8">
    <name type="scientific">Ramalina farinacea</name>
    <dbReference type="NCBI Taxonomy" id="258253"/>
    <lineage>
        <taxon>Eukaryota</taxon>
        <taxon>Fungi</taxon>
        <taxon>Dikarya</taxon>
        <taxon>Ascomycota</taxon>
        <taxon>Pezizomycotina</taxon>
        <taxon>Lecanoromycetes</taxon>
        <taxon>OSLEUM clade</taxon>
        <taxon>Lecanoromycetidae</taxon>
        <taxon>Lecanorales</taxon>
        <taxon>Lecanorineae</taxon>
        <taxon>Ramalinaceae</taxon>
        <taxon>Ramalina</taxon>
    </lineage>
</organism>
<comment type="similarity">
    <text evidence="2 6">Belongs to the group II decarboxylase family.</text>
</comment>
<reference evidence="7" key="1">
    <citation type="journal article" date="2023" name="Genome Biol. Evol.">
        <title>First Whole Genome Sequence and Flow Cytometry Genome Size Data for the Lichen-Forming Fungus Ramalina farinacea (Ascomycota).</title>
        <authorList>
            <person name="Llewellyn T."/>
            <person name="Mian S."/>
            <person name="Hill R."/>
            <person name="Leitch I.J."/>
            <person name="Gaya E."/>
        </authorList>
    </citation>
    <scope>NUCLEOTIDE SEQUENCE</scope>
    <source>
        <strain evidence="7">LIQ254RAFAR</strain>
    </source>
</reference>
<evidence type="ECO:0008006" key="9">
    <source>
        <dbReference type="Google" id="ProtNLM"/>
    </source>
</evidence>
<keyword evidence="3 5" id="KW-0663">Pyridoxal phosphate</keyword>
<sequence>MMQSEADSSCLHEAFSQFEDILQSFQRHDQPLLPRPTTLAHAESKLCGELPEHGTGIQAVTQHLLNDISPALNAGSLSPNYYGFVTGGLTTAARIGEGIVSLYDQNAAVHLPKETIATTVEHRALKLLLDLLRFDPDQWTGIFTTGATASNILGLALGRESVIDQAVEKRGGLKTVGEHGLLEACAAAELTSIDIYTTMPHSSISKAASVVGIGRLHVHDVAISTSDIRFDLKKLEYALSTGTGKSAAIVAISCGEVNTGVFATDGLDSMKALRQICDQYGAWLHADGDSMKEFEELSKGVQGLELADSITGDGHKMLNVPYDCGFFFSRSKTLAEHVFQNANASYLNTSDNAIPSPLNIGLENSRRFRGLPVYASLICYGKSGYRDMLIRQVTLARQIASFLNQHEAFELLPHQPHRSSQEMMNNVFMIVLFKAKNAGLNQELVSKINMTRKMYVSGTKWDGSPASRIAIANWQVDVQRDLKIVQDVLDSVARQ</sequence>
<proteinExistence type="inferred from homology"/>
<evidence type="ECO:0000256" key="1">
    <source>
        <dbReference type="ARBA" id="ARBA00001933"/>
    </source>
</evidence>
<dbReference type="PANTHER" id="PTHR11999:SF165">
    <property type="entry name" value="DECARBOXYLASE, PUTATIVE (AFU_ORTHOLOGUE AFUA_2G04980)-RELATED"/>
    <property type="match status" value="1"/>
</dbReference>
<name>A0AA43TX89_9LECA</name>
<evidence type="ECO:0000313" key="8">
    <source>
        <dbReference type="Proteomes" id="UP001161017"/>
    </source>
</evidence>
<evidence type="ECO:0000256" key="3">
    <source>
        <dbReference type="ARBA" id="ARBA00022898"/>
    </source>
</evidence>
<dbReference type="AlphaFoldDB" id="A0AA43TX89"/>
<dbReference type="Proteomes" id="UP001161017">
    <property type="component" value="Unassembled WGS sequence"/>
</dbReference>
<keyword evidence="8" id="KW-1185">Reference proteome</keyword>
<dbReference type="GO" id="GO:0016831">
    <property type="term" value="F:carboxy-lyase activity"/>
    <property type="evidence" value="ECO:0007669"/>
    <property type="project" value="TreeGrafter"/>
</dbReference>